<accession>A0A9W4ILQ2</accession>
<dbReference type="InterPro" id="IPR001199">
    <property type="entry name" value="Cyt_B5-like_heme/steroid-bd"/>
</dbReference>
<dbReference type="Gene3D" id="3.10.120.10">
    <property type="entry name" value="Cytochrome b5-like heme/steroid binding domain"/>
    <property type="match status" value="1"/>
</dbReference>
<gene>
    <name evidence="19" type="ORF">PSALAMII_LOCUS1823</name>
</gene>
<evidence type="ECO:0000256" key="5">
    <source>
        <dbReference type="ARBA" id="ARBA00022617"/>
    </source>
</evidence>
<feature type="domain" description="Cytochrome b5 heme-binding" evidence="17">
    <location>
        <begin position="2"/>
        <end position="78"/>
    </location>
</feature>
<evidence type="ECO:0000256" key="6">
    <source>
        <dbReference type="ARBA" id="ARBA00022630"/>
    </source>
</evidence>
<dbReference type="GO" id="GO:0004460">
    <property type="term" value="F:L-lactate dehydrogenase (cytochrome) activity"/>
    <property type="evidence" value="ECO:0007669"/>
    <property type="project" value="UniProtKB-EC"/>
</dbReference>
<dbReference type="FunFam" id="3.20.20.70:FF:000062">
    <property type="entry name" value="Cytochrome b2, mitochondrial, putative"/>
    <property type="match status" value="1"/>
</dbReference>
<keyword evidence="11" id="KW-0496">Mitochondrion</keyword>
<evidence type="ECO:0000259" key="18">
    <source>
        <dbReference type="PROSITE" id="PS51349"/>
    </source>
</evidence>
<dbReference type="InterPro" id="IPR037458">
    <property type="entry name" value="L-MDH/L-LDH_FMN-bd"/>
</dbReference>
<evidence type="ECO:0000256" key="9">
    <source>
        <dbReference type="ARBA" id="ARBA00023002"/>
    </source>
</evidence>
<name>A0A9W4ILQ2_9EURO</name>
<dbReference type="PROSITE" id="PS50255">
    <property type="entry name" value="CYTOCHROME_B5_2"/>
    <property type="match status" value="1"/>
</dbReference>
<reference evidence="19" key="1">
    <citation type="submission" date="2021-07" db="EMBL/GenBank/DDBJ databases">
        <authorList>
            <person name="Branca A.L. A."/>
        </authorList>
    </citation>
    <scope>NUCLEOTIDE SEQUENCE</scope>
</reference>
<dbReference type="GO" id="GO:0005758">
    <property type="term" value="C:mitochondrial intermembrane space"/>
    <property type="evidence" value="ECO:0007669"/>
    <property type="project" value="UniProtKB-SubCell"/>
</dbReference>
<organism evidence="19 20">
    <name type="scientific">Penicillium salamii</name>
    <dbReference type="NCBI Taxonomy" id="1612424"/>
    <lineage>
        <taxon>Eukaryota</taxon>
        <taxon>Fungi</taxon>
        <taxon>Dikarya</taxon>
        <taxon>Ascomycota</taxon>
        <taxon>Pezizomycotina</taxon>
        <taxon>Eurotiomycetes</taxon>
        <taxon>Eurotiomycetidae</taxon>
        <taxon>Eurotiales</taxon>
        <taxon>Aspergillaceae</taxon>
        <taxon>Penicillium</taxon>
    </lineage>
</organism>
<proteinExistence type="inferred from homology"/>
<feature type="domain" description="FMN hydroxy acid dehydrogenase" evidence="18">
    <location>
        <begin position="101"/>
        <end position="477"/>
    </location>
</feature>
<dbReference type="PRINTS" id="PR00363">
    <property type="entry name" value="CYTOCHROMEB5"/>
</dbReference>
<dbReference type="AlphaFoldDB" id="A0A9W4ILQ2"/>
<keyword evidence="7" id="KW-0288">FMN</keyword>
<dbReference type="EC" id="1.1.2.3" evidence="15"/>
<evidence type="ECO:0000256" key="12">
    <source>
        <dbReference type="ARBA" id="ARBA00052399"/>
    </source>
</evidence>
<evidence type="ECO:0000259" key="17">
    <source>
        <dbReference type="PROSITE" id="PS50255"/>
    </source>
</evidence>
<keyword evidence="9" id="KW-0560">Oxidoreductase</keyword>
<dbReference type="EMBL" id="CAJVPD010000077">
    <property type="protein sequence ID" value="CAG8300258.1"/>
    <property type="molecule type" value="Genomic_DNA"/>
</dbReference>
<dbReference type="Gene3D" id="3.20.20.70">
    <property type="entry name" value="Aldolase class I"/>
    <property type="match status" value="1"/>
</dbReference>
<evidence type="ECO:0000256" key="7">
    <source>
        <dbReference type="ARBA" id="ARBA00022643"/>
    </source>
</evidence>
<dbReference type="InterPro" id="IPR000262">
    <property type="entry name" value="FMN-dep_DH"/>
</dbReference>
<dbReference type="Pfam" id="PF00173">
    <property type="entry name" value="Cyt-b5"/>
    <property type="match status" value="1"/>
</dbReference>
<comment type="subcellular location">
    <subcellularLocation>
        <location evidence="3">Mitochondrion intermembrane space</location>
    </subcellularLocation>
</comment>
<evidence type="ECO:0000256" key="16">
    <source>
        <dbReference type="ARBA" id="ARBA00068515"/>
    </source>
</evidence>
<evidence type="ECO:0000256" key="15">
    <source>
        <dbReference type="ARBA" id="ARBA00066458"/>
    </source>
</evidence>
<dbReference type="InterPro" id="IPR036400">
    <property type="entry name" value="Cyt_B5-like_heme/steroid_sf"/>
</dbReference>
<evidence type="ECO:0000256" key="8">
    <source>
        <dbReference type="ARBA" id="ARBA00022723"/>
    </source>
</evidence>
<dbReference type="SMART" id="SM01117">
    <property type="entry name" value="Cyt-b5"/>
    <property type="match status" value="1"/>
</dbReference>
<dbReference type="SUPFAM" id="SSF51395">
    <property type="entry name" value="FMN-linked oxidoreductases"/>
    <property type="match status" value="1"/>
</dbReference>
<dbReference type="PROSITE" id="PS51349">
    <property type="entry name" value="FMN_HYDROXY_ACID_DH_2"/>
    <property type="match status" value="1"/>
</dbReference>
<evidence type="ECO:0000256" key="3">
    <source>
        <dbReference type="ARBA" id="ARBA00004569"/>
    </source>
</evidence>
<keyword evidence="10" id="KW-0408">Iron</keyword>
<dbReference type="GO" id="GO:0046872">
    <property type="term" value="F:metal ion binding"/>
    <property type="evidence" value="ECO:0007669"/>
    <property type="project" value="UniProtKB-KW"/>
</dbReference>
<evidence type="ECO:0000313" key="19">
    <source>
        <dbReference type="EMBL" id="CAG8300258.1"/>
    </source>
</evidence>
<evidence type="ECO:0000256" key="11">
    <source>
        <dbReference type="ARBA" id="ARBA00023128"/>
    </source>
</evidence>
<keyword evidence="6" id="KW-0285">Flavoprotein</keyword>
<dbReference type="SUPFAM" id="SSF55856">
    <property type="entry name" value="Cytochrome b5-like heme/steroid binding domain"/>
    <property type="match status" value="1"/>
</dbReference>
<dbReference type="OrthoDB" id="10255570at2759"/>
<evidence type="ECO:0000256" key="13">
    <source>
        <dbReference type="ARBA" id="ARBA00061137"/>
    </source>
</evidence>
<keyword evidence="8" id="KW-0479">Metal-binding</keyword>
<dbReference type="Proteomes" id="UP001152592">
    <property type="component" value="Unassembled WGS sequence"/>
</dbReference>
<keyword evidence="5" id="KW-0349">Heme</keyword>
<evidence type="ECO:0000256" key="10">
    <source>
        <dbReference type="ARBA" id="ARBA00023004"/>
    </source>
</evidence>
<evidence type="ECO:0000256" key="1">
    <source>
        <dbReference type="ARBA" id="ARBA00001917"/>
    </source>
</evidence>
<sequence>MLRLVSTDEVANHNSPDDCWLVIDNQVWDVSSFAPDHPGGVEIILQYAGHDATAAYNEVHGPATIKTLPTTQLIGQLDPSSVNEMWKNKFSPQTQLQTQKPPLNAILSTHDFEDAARGSLSKKAWAFYSSAATDLIAHNSNQSFYRRIWMRPRLLRNVSTMNTQTSVLGASFGLPVVAAPVALARLAHPDGEKGIARACAQKMIGYCIPITASFSGEEIIASVPSDHPFFFQLYVNKDRASSEAILRRIWNLGIRTLFVTIDSPVPGKREADERVRAEQSIYMPMTGTKASHDAKGGGITRTTGSFIDDTLCWDNLAWLRMHWQGRLVLKGVQSVEDALMAVESKIDGIVLRSAPLPESLLVSTDRASNHGGRNLDTSPPALLTLLELGRHCPHVLRETEVLVDGGIRRGTDILKAICLGARAVLIGRPVMYALNYGQEGVQHLIDVLASELQVAMKLVGITDLAQAHRGLLNTQDLDHLVVRELTEGGSVLRAKI</sequence>
<dbReference type="Pfam" id="PF01070">
    <property type="entry name" value="FMN_dh"/>
    <property type="match status" value="1"/>
</dbReference>
<dbReference type="CDD" id="cd02922">
    <property type="entry name" value="FCB2_FMN"/>
    <property type="match status" value="1"/>
</dbReference>
<comment type="cofactor">
    <cofactor evidence="1">
        <name>FMN</name>
        <dbReference type="ChEBI" id="CHEBI:58210"/>
    </cofactor>
</comment>
<comment type="caution">
    <text evidence="19">The sequence shown here is derived from an EMBL/GenBank/DDBJ whole genome shotgun (WGS) entry which is preliminary data.</text>
</comment>
<dbReference type="PANTHER" id="PTHR10578">
    <property type="entry name" value="S -2-HYDROXY-ACID OXIDASE-RELATED"/>
    <property type="match status" value="1"/>
</dbReference>
<comment type="catalytic activity">
    <reaction evidence="12">
        <text>(S)-lactate + 2 Fe(III)-[cytochrome c] = 2 Fe(II)-[cytochrome c] + pyruvate + 2 H(+)</text>
        <dbReference type="Rhea" id="RHEA:19909"/>
        <dbReference type="Rhea" id="RHEA-COMP:10350"/>
        <dbReference type="Rhea" id="RHEA-COMP:14399"/>
        <dbReference type="ChEBI" id="CHEBI:15361"/>
        <dbReference type="ChEBI" id="CHEBI:15378"/>
        <dbReference type="ChEBI" id="CHEBI:16651"/>
        <dbReference type="ChEBI" id="CHEBI:29033"/>
        <dbReference type="ChEBI" id="CHEBI:29034"/>
        <dbReference type="EC" id="1.1.2.3"/>
    </reaction>
    <physiologicalReaction direction="left-to-right" evidence="12">
        <dbReference type="Rhea" id="RHEA:19910"/>
    </physiologicalReaction>
</comment>
<comment type="similarity">
    <text evidence="14">In the N-terminal section; belongs to the cytochrome b5 family.</text>
</comment>
<dbReference type="InterPro" id="IPR037396">
    <property type="entry name" value="FMN_HAD"/>
</dbReference>
<comment type="subunit">
    <text evidence="4">Homotetramer.</text>
</comment>
<comment type="cofactor">
    <cofactor evidence="2">
        <name>heme b</name>
        <dbReference type="ChEBI" id="CHEBI:60344"/>
    </cofactor>
</comment>
<evidence type="ECO:0000256" key="14">
    <source>
        <dbReference type="ARBA" id="ARBA00061589"/>
    </source>
</evidence>
<evidence type="ECO:0000313" key="20">
    <source>
        <dbReference type="Proteomes" id="UP001152592"/>
    </source>
</evidence>
<evidence type="ECO:0000256" key="2">
    <source>
        <dbReference type="ARBA" id="ARBA00001970"/>
    </source>
</evidence>
<evidence type="ECO:0000256" key="4">
    <source>
        <dbReference type="ARBA" id="ARBA00011881"/>
    </source>
</evidence>
<protein>
    <recommendedName>
        <fullName evidence="16">L-lactate dehydrogenase (cytochrome)</fullName>
        <ecNumber evidence="15">1.1.2.3</ecNumber>
    </recommendedName>
</protein>
<dbReference type="PANTHER" id="PTHR10578:SF104">
    <property type="entry name" value="CYTOCHROME B2, MITOCHONDRIAL-RELATED"/>
    <property type="match status" value="1"/>
</dbReference>
<dbReference type="InterPro" id="IPR013785">
    <property type="entry name" value="Aldolase_TIM"/>
</dbReference>
<comment type="similarity">
    <text evidence="13">In the C-terminal section; belongs to the FMN-dependent alpha-hydroxy acid dehydrogenase family.</text>
</comment>